<dbReference type="PANTHER" id="PTHR23542">
    <property type="match status" value="1"/>
</dbReference>
<feature type="transmembrane region" description="Helical" evidence="1">
    <location>
        <begin position="51"/>
        <end position="71"/>
    </location>
</feature>
<gene>
    <name evidence="2" type="ORF">ACFQKB_32570</name>
</gene>
<evidence type="ECO:0000256" key="1">
    <source>
        <dbReference type="SAM" id="Phobius"/>
    </source>
</evidence>
<reference evidence="3" key="1">
    <citation type="journal article" date="2019" name="Int. J. Syst. Evol. Microbiol.">
        <title>The Global Catalogue of Microorganisms (GCM) 10K type strain sequencing project: providing services to taxonomists for standard genome sequencing and annotation.</title>
        <authorList>
            <consortium name="The Broad Institute Genomics Platform"/>
            <consortium name="The Broad Institute Genome Sequencing Center for Infectious Disease"/>
            <person name="Wu L."/>
            <person name="Ma J."/>
        </authorList>
    </citation>
    <scope>NUCLEOTIDE SEQUENCE [LARGE SCALE GENOMIC DNA]</scope>
    <source>
        <strain evidence="3">JCM 3369</strain>
    </source>
</reference>
<feature type="transmembrane region" description="Helical" evidence="1">
    <location>
        <begin position="23"/>
        <end position="45"/>
    </location>
</feature>
<feature type="transmembrane region" description="Helical" evidence="1">
    <location>
        <begin position="110"/>
        <end position="129"/>
    </location>
</feature>
<dbReference type="Pfam" id="PF07690">
    <property type="entry name" value="MFS_1"/>
    <property type="match status" value="1"/>
</dbReference>
<proteinExistence type="predicted"/>
<keyword evidence="3" id="KW-1185">Reference proteome</keyword>
<organism evidence="2 3">
    <name type="scientific">Actinomadura yumaensis</name>
    <dbReference type="NCBI Taxonomy" id="111807"/>
    <lineage>
        <taxon>Bacteria</taxon>
        <taxon>Bacillati</taxon>
        <taxon>Actinomycetota</taxon>
        <taxon>Actinomycetes</taxon>
        <taxon>Streptosporangiales</taxon>
        <taxon>Thermomonosporaceae</taxon>
        <taxon>Actinomadura</taxon>
    </lineage>
</organism>
<dbReference type="PANTHER" id="PTHR23542:SF1">
    <property type="entry name" value="MAJOR FACILITATOR SUPERFAMILY (MFS) PROFILE DOMAIN-CONTAINING PROTEIN"/>
    <property type="match status" value="1"/>
</dbReference>
<dbReference type="Gene3D" id="1.20.1250.20">
    <property type="entry name" value="MFS general substrate transporter like domains"/>
    <property type="match status" value="1"/>
</dbReference>
<dbReference type="EMBL" id="JBHSXS010000028">
    <property type="protein sequence ID" value="MFC6884534.1"/>
    <property type="molecule type" value="Genomic_DNA"/>
</dbReference>
<protein>
    <submittedName>
        <fullName evidence="2">MFS transporter</fullName>
    </submittedName>
</protein>
<dbReference type="InterPro" id="IPR036259">
    <property type="entry name" value="MFS_trans_sf"/>
</dbReference>
<feature type="transmembrane region" description="Helical" evidence="1">
    <location>
        <begin position="252"/>
        <end position="274"/>
    </location>
</feature>
<accession>A0ABW2CS90</accession>
<evidence type="ECO:0000313" key="3">
    <source>
        <dbReference type="Proteomes" id="UP001596380"/>
    </source>
</evidence>
<feature type="transmembrane region" description="Helical" evidence="1">
    <location>
        <begin position="286"/>
        <end position="303"/>
    </location>
</feature>
<keyword evidence="1" id="KW-0472">Membrane</keyword>
<dbReference type="RefSeq" id="WP_160820220.1">
    <property type="nucleotide sequence ID" value="NZ_JBHSXE010000001.1"/>
</dbReference>
<evidence type="ECO:0000313" key="2">
    <source>
        <dbReference type="EMBL" id="MFC6884534.1"/>
    </source>
</evidence>
<keyword evidence="1" id="KW-1133">Transmembrane helix</keyword>
<dbReference type="InterPro" id="IPR011701">
    <property type="entry name" value="MFS"/>
</dbReference>
<comment type="caution">
    <text evidence="2">The sequence shown here is derived from an EMBL/GenBank/DDBJ whole genome shotgun (WGS) entry which is preliminary data.</text>
</comment>
<name>A0ABW2CS90_9ACTN</name>
<sequence>MDEAAGAAPGYRQLLAPPGVPRLFAGALIGRMSIGTIPVGVVLFVNASASLSTAGLAMAAYSIGTVVAGPVRSWASVRLGHRTALLIMSVLSGTALLLMLPAGAWTNQPWPFLILMGVAGCASPPFGALMRVGWSRKLPEQWLPRAFGLDSIVEETTLVLGPLVAAGMVALKGAGLAVLAGGAICVTGGLLMSSAADARHGTTAEQKAVGGQSMAAAVTRVRWMLVVFMGVGYTVGAIEVIVPAVAERSGHASLSGGLLAVFALGSAFAAFLYGRRTWRSDARGRFMVLSLAMAVGAMAMAAADGLPLAGGAC</sequence>
<feature type="transmembrane region" description="Helical" evidence="1">
    <location>
        <begin position="223"/>
        <end position="246"/>
    </location>
</feature>
<dbReference type="SUPFAM" id="SSF103473">
    <property type="entry name" value="MFS general substrate transporter"/>
    <property type="match status" value="1"/>
</dbReference>
<feature type="transmembrane region" description="Helical" evidence="1">
    <location>
        <begin position="83"/>
        <end position="104"/>
    </location>
</feature>
<keyword evidence="1" id="KW-0812">Transmembrane</keyword>
<dbReference type="Proteomes" id="UP001596380">
    <property type="component" value="Unassembled WGS sequence"/>
</dbReference>